<organism evidence="2 3">
    <name type="scientific">Desulfofundulus thermobenzoicus</name>
    <dbReference type="NCBI Taxonomy" id="29376"/>
    <lineage>
        <taxon>Bacteria</taxon>
        <taxon>Bacillati</taxon>
        <taxon>Bacillota</taxon>
        <taxon>Clostridia</taxon>
        <taxon>Eubacteriales</taxon>
        <taxon>Peptococcaceae</taxon>
        <taxon>Desulfofundulus</taxon>
    </lineage>
</organism>
<gene>
    <name evidence="2" type="ORF">GFC01_04460</name>
</gene>
<evidence type="ECO:0000313" key="2">
    <source>
        <dbReference type="EMBL" id="MQL51528.1"/>
    </source>
</evidence>
<dbReference type="EMBL" id="WHYR01000008">
    <property type="protein sequence ID" value="MQL51528.1"/>
    <property type="molecule type" value="Genomic_DNA"/>
</dbReference>
<keyword evidence="1" id="KW-0472">Membrane</keyword>
<dbReference type="Pfam" id="PF14221">
    <property type="entry name" value="DUF4330"/>
    <property type="match status" value="1"/>
</dbReference>
<reference evidence="2 3" key="1">
    <citation type="submission" date="2019-10" db="EMBL/GenBank/DDBJ databases">
        <title>Comparative genomics of sulfur disproportionating microorganisms.</title>
        <authorList>
            <person name="Ward L.M."/>
            <person name="Bertran E."/>
            <person name="Johnston D."/>
        </authorList>
    </citation>
    <scope>NUCLEOTIDE SEQUENCE [LARGE SCALE GENOMIC DNA]</scope>
    <source>
        <strain evidence="2 3">DSM 14055</strain>
    </source>
</reference>
<comment type="caution">
    <text evidence="2">The sequence shown here is derived from an EMBL/GenBank/DDBJ whole genome shotgun (WGS) entry which is preliminary data.</text>
</comment>
<dbReference type="AlphaFoldDB" id="A0A6N7IQS9"/>
<keyword evidence="1" id="KW-0812">Transmembrane</keyword>
<proteinExistence type="predicted"/>
<name>A0A6N7IQS9_9FIRM</name>
<accession>A0A6N7IQS9</accession>
<dbReference type="OrthoDB" id="1723529at2"/>
<feature type="transmembrane region" description="Helical" evidence="1">
    <location>
        <begin position="12"/>
        <end position="37"/>
    </location>
</feature>
<keyword evidence="3" id="KW-1185">Reference proteome</keyword>
<dbReference type="Proteomes" id="UP000441717">
    <property type="component" value="Unassembled WGS sequence"/>
</dbReference>
<evidence type="ECO:0000256" key="1">
    <source>
        <dbReference type="SAM" id="Phobius"/>
    </source>
</evidence>
<dbReference type="InterPro" id="IPR025480">
    <property type="entry name" value="DUF4330"/>
</dbReference>
<keyword evidence="1" id="KW-1133">Transmembrane helix</keyword>
<sequence length="172" mass="19330">MDHMKFIDEKGRFFGVLNIIDLLIILLVLGAIAGIFAKTSVLKRINRNFTEVPARMQLIVENVRQTTADAVKPGDIIKEVRSGEQLGVVKEVKVEDYKEKAADSQGNWHMSPVPDKKTIFITLEGNLKSYNNEFRAGQTDIKIGSKVNVKSNMYTFEGYILKIETIKQGNGK</sequence>
<evidence type="ECO:0000313" key="3">
    <source>
        <dbReference type="Proteomes" id="UP000441717"/>
    </source>
</evidence>
<protein>
    <submittedName>
        <fullName evidence="2">DUF4330 family protein</fullName>
    </submittedName>
</protein>